<evidence type="ECO:0000313" key="2">
    <source>
        <dbReference type="Proteomes" id="UP000287853"/>
    </source>
</evidence>
<dbReference type="InterPro" id="IPR008651">
    <property type="entry name" value="Uncharacterised_HicB"/>
</dbReference>
<comment type="caution">
    <text evidence="1">The sequence shown here is derived from an EMBL/GenBank/DDBJ whole genome shotgun (WGS) entry which is preliminary data.</text>
</comment>
<keyword evidence="2" id="KW-1185">Reference proteome</keyword>
<sequence>MGTVTVRLPDDTHKRIKELAASRKTSINKLYEEFTIMALTAFDAENHFKAMAGNGSKKRGLDLLRKLQTHYDD</sequence>
<dbReference type="CDD" id="cd21631">
    <property type="entry name" value="RHH_CopG_NikR-like"/>
    <property type="match status" value="1"/>
</dbReference>
<dbReference type="Proteomes" id="UP000287853">
    <property type="component" value="Unassembled WGS sequence"/>
</dbReference>
<dbReference type="GO" id="GO:0006355">
    <property type="term" value="P:regulation of DNA-templated transcription"/>
    <property type="evidence" value="ECO:0007669"/>
    <property type="project" value="InterPro"/>
</dbReference>
<dbReference type="SUPFAM" id="SSF47598">
    <property type="entry name" value="Ribbon-helix-helix"/>
    <property type="match status" value="1"/>
</dbReference>
<proteinExistence type="predicted"/>
<dbReference type="InterPro" id="IPR010985">
    <property type="entry name" value="Ribbon_hlx_hlx"/>
</dbReference>
<organism evidence="1 2">
    <name type="scientific">Candidatus Electrothrix aarhusensis</name>
    <dbReference type="NCBI Taxonomy" id="1859131"/>
    <lineage>
        <taxon>Bacteria</taxon>
        <taxon>Pseudomonadati</taxon>
        <taxon>Thermodesulfobacteriota</taxon>
        <taxon>Desulfobulbia</taxon>
        <taxon>Desulfobulbales</taxon>
        <taxon>Desulfobulbaceae</taxon>
        <taxon>Candidatus Electrothrix</taxon>
    </lineage>
</organism>
<gene>
    <name evidence="1" type="ORF">H206_03845</name>
</gene>
<reference evidence="1 2" key="1">
    <citation type="submission" date="2017-01" db="EMBL/GenBank/DDBJ databases">
        <title>The cable genome- insights into the physiology and evolution of filamentous bacteria capable of sulfide oxidation via long distance electron transfer.</title>
        <authorList>
            <person name="Schreiber L."/>
            <person name="Bjerg J.T."/>
            <person name="Boggild A."/>
            <person name="Van De Vossenberg J."/>
            <person name="Meysman F."/>
            <person name="Nielsen L.P."/>
            <person name="Schramm A."/>
            <person name="Kjeldsen K.U."/>
        </authorList>
    </citation>
    <scope>NUCLEOTIDE SEQUENCE [LARGE SCALE GENOMIC DNA]</scope>
    <source>
        <strain evidence="1">MCF</strain>
    </source>
</reference>
<protein>
    <submittedName>
        <fullName evidence="1">HicB family protein</fullName>
    </submittedName>
</protein>
<evidence type="ECO:0000313" key="1">
    <source>
        <dbReference type="EMBL" id="RWX44996.1"/>
    </source>
</evidence>
<name>A0A3S3QQU5_9BACT</name>
<accession>A0A3S3QQU5</accession>
<dbReference type="AlphaFoldDB" id="A0A3S3QQU5"/>
<dbReference type="EMBL" id="MTKO01000084">
    <property type="protein sequence ID" value="RWX44996.1"/>
    <property type="molecule type" value="Genomic_DNA"/>
</dbReference>
<dbReference type="Pfam" id="PF05534">
    <property type="entry name" value="HicB"/>
    <property type="match status" value="1"/>
</dbReference>